<dbReference type="InterPro" id="IPR000477">
    <property type="entry name" value="RT_dom"/>
</dbReference>
<reference evidence="2 3" key="1">
    <citation type="journal article" date="2019" name="Sci. Rep.">
        <title>Orb-weaving spider Araneus ventricosus genome elucidates the spidroin gene catalogue.</title>
        <authorList>
            <person name="Kono N."/>
            <person name="Nakamura H."/>
            <person name="Ohtoshi R."/>
            <person name="Moran D.A.P."/>
            <person name="Shinohara A."/>
            <person name="Yoshida Y."/>
            <person name="Fujiwara M."/>
            <person name="Mori M."/>
            <person name="Tomita M."/>
            <person name="Arakawa K."/>
        </authorList>
    </citation>
    <scope>NUCLEOTIDE SEQUENCE [LARGE SCALE GENOMIC DNA]</scope>
</reference>
<dbReference type="Gene3D" id="3.60.10.10">
    <property type="entry name" value="Endonuclease/exonuclease/phosphatase"/>
    <property type="match status" value="1"/>
</dbReference>
<keyword evidence="2" id="KW-0695">RNA-directed DNA polymerase</keyword>
<dbReference type="PANTHER" id="PTHR33481:SF1">
    <property type="entry name" value="ENDONUCLEASE_EXONUCLEASE_PHOSPHATASE DOMAIN-CONTAINING PROTEIN-RELATED"/>
    <property type="match status" value="1"/>
</dbReference>
<dbReference type="OrthoDB" id="6514113at2759"/>
<keyword evidence="3" id="KW-1185">Reference proteome</keyword>
<evidence type="ECO:0000313" key="3">
    <source>
        <dbReference type="Proteomes" id="UP000499080"/>
    </source>
</evidence>
<dbReference type="Pfam" id="PF14529">
    <property type="entry name" value="Exo_endo_phos_2"/>
    <property type="match status" value="1"/>
</dbReference>
<dbReference type="Pfam" id="PF00078">
    <property type="entry name" value="RVT_1"/>
    <property type="match status" value="1"/>
</dbReference>
<keyword evidence="2" id="KW-0808">Transferase</keyword>
<dbReference type="PROSITE" id="PS50878">
    <property type="entry name" value="RT_POL"/>
    <property type="match status" value="1"/>
</dbReference>
<organism evidence="2 3">
    <name type="scientific">Araneus ventricosus</name>
    <name type="common">Orbweaver spider</name>
    <name type="synonym">Epeira ventricosa</name>
    <dbReference type="NCBI Taxonomy" id="182803"/>
    <lineage>
        <taxon>Eukaryota</taxon>
        <taxon>Metazoa</taxon>
        <taxon>Ecdysozoa</taxon>
        <taxon>Arthropoda</taxon>
        <taxon>Chelicerata</taxon>
        <taxon>Arachnida</taxon>
        <taxon>Araneae</taxon>
        <taxon>Araneomorphae</taxon>
        <taxon>Entelegynae</taxon>
        <taxon>Araneoidea</taxon>
        <taxon>Araneidae</taxon>
        <taxon>Araneus</taxon>
    </lineage>
</organism>
<dbReference type="AlphaFoldDB" id="A0A4Y1ZYZ9"/>
<gene>
    <name evidence="2" type="primary">pol_3896</name>
    <name evidence="2" type="ORF">AVEN_127971_1</name>
</gene>
<dbReference type="SUPFAM" id="SSF56219">
    <property type="entry name" value="DNase I-like"/>
    <property type="match status" value="1"/>
</dbReference>
<protein>
    <submittedName>
        <fullName evidence="2">RNA-directed DNA polymerase from mobile element jockey</fullName>
    </submittedName>
</protein>
<dbReference type="InterPro" id="IPR036691">
    <property type="entry name" value="Endo/exonu/phosph_ase_sf"/>
</dbReference>
<dbReference type="PANTHER" id="PTHR33481">
    <property type="entry name" value="REVERSE TRANSCRIPTASE"/>
    <property type="match status" value="1"/>
</dbReference>
<dbReference type="CDD" id="cd01650">
    <property type="entry name" value="RT_nLTR_like"/>
    <property type="match status" value="1"/>
</dbReference>
<dbReference type="EMBL" id="BGPR01000002">
    <property type="protein sequence ID" value="GBL72741.1"/>
    <property type="molecule type" value="Genomic_DNA"/>
</dbReference>
<sequence length="932" mass="107207">MTFVQWNCRGIKNKKIWLKVPPFSTSEFWVFQETFLKHEDHRLCSSKNYFYIDRHGRPGGGLLTAIPKNASGRIIPTGFSHNFNQEILAVEVHFQDFHFIIINLYAPQGLNIENVKYFFDSFSIPVFIFGDFNLHHPFWGSNRSSPLSNDFVEWLQNSSFILLNSSNPTYVAYTGSASLLDLFICSASISHAVDCYVSDSNFESDHYPVIITWSILDHTPKKIKSLDWNRIMSNSATVLTTNTRLNALTSKISEVIRDNTKIITLPAKNYPPWWNFSCHNFQKLKILFRKRALRLISESDWMKHKKYAAKLRFHIKKASRNYWDKICNITKNPRMFYSMLNRIYNHTNQEINTEVRQAIQKTRNSTPGADGITANWFKRLSSTDLTCITSFFQEVFTTSYIPEEWKHSIIVPIPKPNKDKTKINSYRPIALTSVFSKVFERILIQRITHHLLTEKKIPPSVNGFLPLRDNQLAAYKIHTAISEAHSHKKYFIGISLDIKSAYDTVYIDGLIFKCLQIGITGNITKILHNFLQNRTLQVRWRHSLSETKPVQKGLPQGSVVSPILFVCFLSDFSETLDEGVEYSIFADIFIFCAHTSLDHISKKLQNTMENVYKWCNYWKLNISPEKCSIAYLSKKKLQSIPRITYAGFLLPWKQTIKYLGINFSKINQNGVILKTIRSKALRKINALKSIAYKNYGPRTKDLINVVNNSICSLFYYSCSITNKFSETQYKACNTIQTMALRVALGLPKWTPNIVLMKIAGQEVLSEKIKRLAAQFFIRQLGNGVHSPIYDQNCKPSIKLIKRDAVMLANLVTELDTSIDHIIAFPDTLISRSNFCEIFLSDFSFQNKAHPAFLIKDLFEEVVYKEFQDYHIIATDASKSHSFTSIAGISNLQSFVYRIHPINSIFTAEALAICQVLDELSVTDKNLLLLTDS</sequence>
<keyword evidence="2" id="KW-0548">Nucleotidyltransferase</keyword>
<feature type="domain" description="Reverse transcriptase" evidence="1">
    <location>
        <begin position="394"/>
        <end position="663"/>
    </location>
</feature>
<dbReference type="Proteomes" id="UP000499080">
    <property type="component" value="Unassembled WGS sequence"/>
</dbReference>
<accession>A0A4Y1ZYZ9</accession>
<evidence type="ECO:0000259" key="1">
    <source>
        <dbReference type="PROSITE" id="PS50878"/>
    </source>
</evidence>
<comment type="caution">
    <text evidence="2">The sequence shown here is derived from an EMBL/GenBank/DDBJ whole genome shotgun (WGS) entry which is preliminary data.</text>
</comment>
<dbReference type="InterPro" id="IPR043502">
    <property type="entry name" value="DNA/RNA_pol_sf"/>
</dbReference>
<name>A0A4Y1ZYZ9_ARAVE</name>
<dbReference type="GO" id="GO:0003964">
    <property type="term" value="F:RNA-directed DNA polymerase activity"/>
    <property type="evidence" value="ECO:0007669"/>
    <property type="project" value="UniProtKB-KW"/>
</dbReference>
<proteinExistence type="predicted"/>
<dbReference type="SUPFAM" id="SSF56672">
    <property type="entry name" value="DNA/RNA polymerases"/>
    <property type="match status" value="1"/>
</dbReference>
<evidence type="ECO:0000313" key="2">
    <source>
        <dbReference type="EMBL" id="GBL72741.1"/>
    </source>
</evidence>
<dbReference type="InterPro" id="IPR005135">
    <property type="entry name" value="Endo/exonuclease/phosphatase"/>
</dbReference>